<evidence type="ECO:0000256" key="4">
    <source>
        <dbReference type="ARBA" id="ARBA00023242"/>
    </source>
</evidence>
<evidence type="ECO:0000313" key="9">
    <source>
        <dbReference type="Proteomes" id="UP000662931"/>
    </source>
</evidence>
<evidence type="ECO:0000256" key="6">
    <source>
        <dbReference type="SAM" id="MobiDB-lite"/>
    </source>
</evidence>
<organism evidence="8 9">
    <name type="scientific">Eeniella nana</name>
    <name type="common">Yeast</name>
    <name type="synonym">Brettanomyces nanus</name>
    <dbReference type="NCBI Taxonomy" id="13502"/>
    <lineage>
        <taxon>Eukaryota</taxon>
        <taxon>Fungi</taxon>
        <taxon>Dikarya</taxon>
        <taxon>Ascomycota</taxon>
        <taxon>Saccharomycotina</taxon>
        <taxon>Pichiomycetes</taxon>
        <taxon>Pichiales</taxon>
        <taxon>Pichiaceae</taxon>
        <taxon>Brettanomyces</taxon>
    </lineage>
</organism>
<dbReference type="CDD" id="cd00067">
    <property type="entry name" value="GAL4"/>
    <property type="match status" value="1"/>
</dbReference>
<evidence type="ECO:0000256" key="1">
    <source>
        <dbReference type="ARBA" id="ARBA00023015"/>
    </source>
</evidence>
<protein>
    <recommendedName>
        <fullName evidence="7">Zn(2)-C6 fungal-type domain-containing protein</fullName>
    </recommendedName>
</protein>
<dbReference type="InterPro" id="IPR050675">
    <property type="entry name" value="OAF3"/>
</dbReference>
<evidence type="ECO:0000259" key="7">
    <source>
        <dbReference type="PROSITE" id="PS50048"/>
    </source>
</evidence>
<keyword evidence="5" id="KW-0175">Coiled coil</keyword>
<dbReference type="GO" id="GO:0000978">
    <property type="term" value="F:RNA polymerase II cis-regulatory region sequence-specific DNA binding"/>
    <property type="evidence" value="ECO:0007669"/>
    <property type="project" value="TreeGrafter"/>
</dbReference>
<dbReference type="SUPFAM" id="SSF57701">
    <property type="entry name" value="Zn2/Cys6 DNA-binding domain"/>
    <property type="match status" value="1"/>
</dbReference>
<dbReference type="CDD" id="cd12148">
    <property type="entry name" value="fungal_TF_MHR"/>
    <property type="match status" value="1"/>
</dbReference>
<gene>
    <name evidence="8" type="ORF">FOA43_001777</name>
</gene>
<dbReference type="InterPro" id="IPR001138">
    <property type="entry name" value="Zn2Cys6_DnaBD"/>
</dbReference>
<dbReference type="GO" id="GO:0005634">
    <property type="term" value="C:nucleus"/>
    <property type="evidence" value="ECO:0007669"/>
    <property type="project" value="TreeGrafter"/>
</dbReference>
<evidence type="ECO:0000256" key="3">
    <source>
        <dbReference type="ARBA" id="ARBA00023163"/>
    </source>
</evidence>
<dbReference type="SMART" id="SM00066">
    <property type="entry name" value="GAL4"/>
    <property type="match status" value="1"/>
</dbReference>
<dbReference type="GO" id="GO:0045944">
    <property type="term" value="P:positive regulation of transcription by RNA polymerase II"/>
    <property type="evidence" value="ECO:0007669"/>
    <property type="project" value="TreeGrafter"/>
</dbReference>
<dbReference type="PROSITE" id="PS50048">
    <property type="entry name" value="ZN2_CY6_FUNGAL_2"/>
    <property type="match status" value="1"/>
</dbReference>
<dbReference type="Pfam" id="PF00172">
    <property type="entry name" value="Zn_clus"/>
    <property type="match status" value="1"/>
</dbReference>
<evidence type="ECO:0000313" key="8">
    <source>
        <dbReference type="EMBL" id="QPG74448.1"/>
    </source>
</evidence>
<dbReference type="InterPro" id="IPR036864">
    <property type="entry name" value="Zn2-C6_fun-type_DNA-bd_sf"/>
</dbReference>
<proteinExistence type="predicted"/>
<reference evidence="8" key="1">
    <citation type="submission" date="2020-10" db="EMBL/GenBank/DDBJ databases">
        <authorList>
            <person name="Roach M.J.R."/>
        </authorList>
    </citation>
    <scope>NUCLEOTIDE SEQUENCE</scope>
    <source>
        <strain evidence="8">CBS 1945</strain>
    </source>
</reference>
<dbReference type="PANTHER" id="PTHR31069:SF12">
    <property type="entry name" value="TRANSCRIPTION FACTOR DOMAIN-CONTAINING PROTEIN"/>
    <property type="match status" value="1"/>
</dbReference>
<keyword evidence="2" id="KW-0238">DNA-binding</keyword>
<keyword evidence="9" id="KW-1185">Reference proteome</keyword>
<keyword evidence="4" id="KW-0539">Nucleus</keyword>
<feature type="compositionally biased region" description="Low complexity" evidence="6">
    <location>
        <begin position="383"/>
        <end position="394"/>
    </location>
</feature>
<dbReference type="KEGG" id="bnn:FOA43_001777"/>
<dbReference type="Proteomes" id="UP000662931">
    <property type="component" value="Chromosome 1"/>
</dbReference>
<feature type="region of interest" description="Disordered" evidence="6">
    <location>
        <begin position="342"/>
        <end position="415"/>
    </location>
</feature>
<evidence type="ECO:0000256" key="5">
    <source>
        <dbReference type="SAM" id="Coils"/>
    </source>
</evidence>
<dbReference type="PANTHER" id="PTHR31069">
    <property type="entry name" value="OLEATE-ACTIVATED TRANSCRIPTION FACTOR 1-RELATED"/>
    <property type="match status" value="1"/>
</dbReference>
<dbReference type="OrthoDB" id="4159781at2759"/>
<keyword evidence="1" id="KW-0805">Transcription regulation</keyword>
<evidence type="ECO:0000256" key="2">
    <source>
        <dbReference type="ARBA" id="ARBA00023125"/>
    </source>
</evidence>
<accession>A0A875S0G2</accession>
<dbReference type="PROSITE" id="PS00463">
    <property type="entry name" value="ZN2_CY6_FUNGAL_1"/>
    <property type="match status" value="1"/>
</dbReference>
<feature type="domain" description="Zn(2)-C6 fungal-type" evidence="7">
    <location>
        <begin position="22"/>
        <end position="54"/>
    </location>
</feature>
<dbReference type="RefSeq" id="XP_038778013.1">
    <property type="nucleotide sequence ID" value="XM_038922085.1"/>
</dbReference>
<name>A0A875S0G2_EENNA</name>
<dbReference type="Gene3D" id="4.10.240.10">
    <property type="entry name" value="Zn(2)-C6 fungal-type DNA-binding domain"/>
    <property type="match status" value="1"/>
</dbReference>
<sequence>MAKRNVQPPKKRQRKRNRVPISCTICRRRKVKCDKKKPQCANCVKNGVAHLCRYLEPSWAKPLCDDELKIPGTNVSNYNDQLQHENSRMKRRIQDLEQQNSELKHNQSHGGVVDRVAAMRGSDNTDLLDCIANSSILFTAKRGPVYHFPIIYQISVLSWMFIVRNDSYLNDLWLKIIKLRRHYEYYYSSKNAMMDASKTLAKDYNNYGSKLDKIRDRASVGVIPPEKTVEHTSKLKKFLDGTLSKSATGVSSSLDDAPPGTSRSGCPVVRDGSYRNLTQNRMMTNKCPVMHPGNASVSYSDVPEDDEDEVDDMEDSKVCPLMIGDARALFKEKLSRMNLSAMRETVKPRDNEAPLAKTPENETKDGTVTPPTSHGSPVEAAKTDSSISTVSTTSGKKRSCPESRTSCSSSHRNKRIQTISPSAVKSLNYNNTKEVITVIEKNLPSRKVVWLLIDRFFEKLYLHFPYIDEETFRIRIASIIDTTEAGSEKIKLQSIGSQYCEEFLNVCLMLVIIRLSWLSLPDKVSNDLTAEEVLMMKPENLVTMVLIDMVKEIFSSAKIMGKPSLIIFQVGLFLKIYNILSPEDGFDLDDSFTNNNNSSLLVSNDLSGDLTNEAPDMNSPNFMAMLVQLARTIGLNRDPLNFKNFYSSSSDPITNARLFRKRHLWRKLWYGLMYLSIESNLSMGDYKKGLPIELDLDPTLGSVNKTWDCRLPGGVEQGVLEKSFYGPALEKEQIVVSNFRDSIVVYHSLYKAMNALFLTDSPPTTKSMGQIMNRLLDLISEKSKLGLNTSFLLSPGDNTTAASASNMNARSRTSLNDTRYGKYVRIYKLRLYLVIKSLLFALNYLLLLNHEQKFNRLIADKSSTIPKITRQKEYIDTYFEGSLLLAIDNFNFFIQLIDNLSKLFPNCGAKLITFPFLLVLNHRSHEFLISLILRLQQGSPIIVEILEKNGIDRDKLLKRLFHYLSTFLDKLDGLTKSYYYAWRLRKMVKFFYSILTNSKKLFSMDFKQMNAGIKEEPQEDPSIPPTSFIGGRRVVPLRPKQPLVYLEQQQQKQQPRLQKQPQQIHQLPLSGPASAFEIAFGTSKLPPVTDYTDLNNAAYEYYQQDAIHAATSPMAPGSFRSQPFALPSRGPPQQISFVSQKGLGNMREVKGGMIGNQYAGQIDDFLDENFFTDLTELNMGSLANDSMDGMACPPGMLSSALSGEMGVVGSESSTINMRNGEFAIDGGAGGAGGDVGGVGGGMSPGLGPEIGAGIIVSAQNAMFGGNGFVGSAYNSLNEIDFTNVDLSSQFGDNNSNYSQAGINGAGGADGADLDERFGATGMEAISTETTGTTGVMGTSSSRAANISPESHHLGLEGLNLRFTE</sequence>
<keyword evidence="3" id="KW-0804">Transcription</keyword>
<dbReference type="GO" id="GO:0008270">
    <property type="term" value="F:zinc ion binding"/>
    <property type="evidence" value="ECO:0007669"/>
    <property type="project" value="InterPro"/>
</dbReference>
<dbReference type="GeneID" id="62195178"/>
<dbReference type="EMBL" id="CP064812">
    <property type="protein sequence ID" value="QPG74448.1"/>
    <property type="molecule type" value="Genomic_DNA"/>
</dbReference>
<dbReference type="GO" id="GO:0000981">
    <property type="term" value="F:DNA-binding transcription factor activity, RNA polymerase II-specific"/>
    <property type="evidence" value="ECO:0007669"/>
    <property type="project" value="InterPro"/>
</dbReference>
<feature type="coiled-coil region" evidence="5">
    <location>
        <begin position="79"/>
        <end position="106"/>
    </location>
</feature>